<feature type="compositionally biased region" description="Basic and acidic residues" evidence="1">
    <location>
        <begin position="525"/>
        <end position="540"/>
    </location>
</feature>
<evidence type="ECO:0000256" key="1">
    <source>
        <dbReference type="SAM" id="MobiDB-lite"/>
    </source>
</evidence>
<feature type="compositionally biased region" description="Low complexity" evidence="1">
    <location>
        <begin position="281"/>
        <end position="291"/>
    </location>
</feature>
<dbReference type="OrthoDB" id="435460at2759"/>
<feature type="region of interest" description="Disordered" evidence="1">
    <location>
        <begin position="276"/>
        <end position="297"/>
    </location>
</feature>
<dbReference type="SUPFAM" id="SSF46689">
    <property type="entry name" value="Homeodomain-like"/>
    <property type="match status" value="1"/>
</dbReference>
<keyword evidence="4" id="KW-1185">Reference proteome</keyword>
<evidence type="ECO:0000259" key="2">
    <source>
        <dbReference type="Pfam" id="PF08914"/>
    </source>
</evidence>
<accession>A0A164QPJ1</accession>
<protein>
    <recommendedName>
        <fullName evidence="2">TERF2-interacting telomeric protein 1 Myb domain-containing protein</fullName>
    </recommendedName>
</protein>
<feature type="region of interest" description="Disordered" evidence="1">
    <location>
        <begin position="120"/>
        <end position="258"/>
    </location>
</feature>
<dbReference type="Gene3D" id="1.10.10.60">
    <property type="entry name" value="Homeodomain-like"/>
    <property type="match status" value="1"/>
</dbReference>
<feature type="domain" description="TERF2-interacting telomeric protein 1 Myb" evidence="2">
    <location>
        <begin position="11"/>
        <end position="68"/>
    </location>
</feature>
<feature type="compositionally biased region" description="Acidic residues" evidence="1">
    <location>
        <begin position="512"/>
        <end position="524"/>
    </location>
</feature>
<dbReference type="CDD" id="cd11655">
    <property type="entry name" value="rap1_myb-like"/>
    <property type="match status" value="1"/>
</dbReference>
<dbReference type="STRING" id="1314777.A0A164QPJ1"/>
<dbReference type="Pfam" id="PF08914">
    <property type="entry name" value="Myb_Rap1"/>
    <property type="match status" value="1"/>
</dbReference>
<feature type="compositionally biased region" description="Polar residues" evidence="1">
    <location>
        <begin position="182"/>
        <end position="205"/>
    </location>
</feature>
<dbReference type="InterPro" id="IPR015010">
    <property type="entry name" value="TERF2IP_Myb"/>
</dbReference>
<dbReference type="EMBL" id="KV419425">
    <property type="protein sequence ID" value="KZS89847.1"/>
    <property type="molecule type" value="Genomic_DNA"/>
</dbReference>
<sequence length="558" mass="62261">MAHHRGDRREFTTSEDNHLVEYLATEHPDKKNRSGNRVFEELVSNAGDKWPWSKTHSAQSWRNHYVKDEKRFDRKINKFIKEHEELEVRGPEPTAGQDVEITSVKVKDWINTANPIQLTEDMSKQVSNNRPVGRQAFRGSDMNRGSNAASPTLEDQGIEGQLPPSSIREESMAASGVPLKAPQSQSHASQTMTPPVSRHTSVTEAHSNKHALRNREEEREVEKITTPSGTQDLDDEEPIQTRHSRTQSMSTIPLDSSPLRGYGLSQQNLQIYQFPSKASTSKISPRPAKSSPAPPFRDLSIMDSRLSRVVASSVDLTDRYARRRTEAGIPSLLDMSSPNGSGLRERITSRRHTFGGAHPIPTYQVASPAQLISHPPSTILPPPTETPIDLSTVSDKDLSFATQIGLHAALESIGRNHGFTKERVREIWEKCGDLERTDEILTNMRRAAEEIGERSLNALDDVEASSRKRKREIDHSTPAPGGAHRRSLGSSIGARSKSRLSESINLPLSPSEEPEVTWTPEEDDLIRKGDEGLAQLEERKGKHSVRKRMVEMIAAGIF</sequence>
<reference evidence="3 4" key="1">
    <citation type="journal article" date="2016" name="Mol. Biol. Evol.">
        <title>Comparative Genomics of Early-Diverging Mushroom-Forming Fungi Provides Insights into the Origins of Lignocellulose Decay Capabilities.</title>
        <authorList>
            <person name="Nagy L.G."/>
            <person name="Riley R."/>
            <person name="Tritt A."/>
            <person name="Adam C."/>
            <person name="Daum C."/>
            <person name="Floudas D."/>
            <person name="Sun H."/>
            <person name="Yadav J.S."/>
            <person name="Pangilinan J."/>
            <person name="Larsson K.H."/>
            <person name="Matsuura K."/>
            <person name="Barry K."/>
            <person name="Labutti K."/>
            <person name="Kuo R."/>
            <person name="Ohm R.A."/>
            <person name="Bhattacharya S.S."/>
            <person name="Shirouzu T."/>
            <person name="Yoshinaga Y."/>
            <person name="Martin F.M."/>
            <person name="Grigoriev I.V."/>
            <person name="Hibbett D.S."/>
        </authorList>
    </citation>
    <scope>NUCLEOTIDE SEQUENCE [LARGE SCALE GENOMIC DNA]</scope>
    <source>
        <strain evidence="3 4">HHB9708</strain>
    </source>
</reference>
<evidence type="ECO:0000313" key="3">
    <source>
        <dbReference type="EMBL" id="KZS89847.1"/>
    </source>
</evidence>
<gene>
    <name evidence="3" type="ORF">SISNIDRAFT_458524</name>
</gene>
<feature type="compositionally biased region" description="Basic and acidic residues" evidence="1">
    <location>
        <begin position="213"/>
        <end position="223"/>
    </location>
</feature>
<evidence type="ECO:0000313" key="4">
    <source>
        <dbReference type="Proteomes" id="UP000076722"/>
    </source>
</evidence>
<organism evidence="3 4">
    <name type="scientific">Sistotremastrum niveocremeum HHB9708</name>
    <dbReference type="NCBI Taxonomy" id="1314777"/>
    <lineage>
        <taxon>Eukaryota</taxon>
        <taxon>Fungi</taxon>
        <taxon>Dikarya</taxon>
        <taxon>Basidiomycota</taxon>
        <taxon>Agaricomycotina</taxon>
        <taxon>Agaricomycetes</taxon>
        <taxon>Sistotremastrales</taxon>
        <taxon>Sistotremastraceae</taxon>
        <taxon>Sertulicium</taxon>
        <taxon>Sertulicium niveocremeum</taxon>
    </lineage>
</organism>
<dbReference type="AlphaFoldDB" id="A0A164QPJ1"/>
<proteinExistence type="predicted"/>
<name>A0A164QPJ1_9AGAM</name>
<dbReference type="InterPro" id="IPR009057">
    <property type="entry name" value="Homeodomain-like_sf"/>
</dbReference>
<feature type="region of interest" description="Disordered" evidence="1">
    <location>
        <begin position="459"/>
        <end position="542"/>
    </location>
</feature>
<dbReference type="Proteomes" id="UP000076722">
    <property type="component" value="Unassembled WGS sequence"/>
</dbReference>